<dbReference type="FunFam" id="2.40.10.10:FF:000068">
    <property type="entry name" value="transmembrane protease serine 2"/>
    <property type="match status" value="1"/>
</dbReference>
<gene>
    <name evidence="5" type="ORF">PV328_001350</name>
</gene>
<dbReference type="Pfam" id="PF00089">
    <property type="entry name" value="Trypsin"/>
    <property type="match status" value="1"/>
</dbReference>
<protein>
    <recommendedName>
        <fullName evidence="4">Peptidase S1 domain-containing protein</fullName>
    </recommendedName>
</protein>
<dbReference type="InterPro" id="IPR040973">
    <property type="entry name" value="CLIP_SPH_Scar"/>
</dbReference>
<proteinExistence type="inferred from homology"/>
<feature type="region of interest" description="Disordered" evidence="3">
    <location>
        <begin position="372"/>
        <end position="429"/>
    </location>
</feature>
<evidence type="ECO:0000256" key="1">
    <source>
        <dbReference type="ARBA" id="ARBA00023157"/>
    </source>
</evidence>
<feature type="compositionally biased region" description="Basic and acidic residues" evidence="3">
    <location>
        <begin position="163"/>
        <end position="176"/>
    </location>
</feature>
<accession>A0AA39KXJ0</accession>
<feature type="compositionally biased region" description="Polar residues" evidence="3">
    <location>
        <begin position="420"/>
        <end position="429"/>
    </location>
</feature>
<evidence type="ECO:0000256" key="2">
    <source>
        <dbReference type="ARBA" id="ARBA00024195"/>
    </source>
</evidence>
<feature type="region of interest" description="Disordered" evidence="3">
    <location>
        <begin position="525"/>
        <end position="549"/>
    </location>
</feature>
<sequence>MLHTCIYKGITYQVLKMRQMTKLLVYAALLIAYGHANPYSRISNPHSDVYDQYSDKTLGVNKAATEAQLYSSASSSSFSGYTSAASQSANKITLGVVHPGVDELKSQITNLNSQQKVNTARADHNGQNYWWMNDNSPFKLNVQSSSGGASAGGASVGINNNKDNSDKDDHRDKSGDNIHSNPFLQGNINVVDSVNSKNQHDISKNPFFNGVASSGVSSSASSTSTKLHSIPNQFQQNYNTNFEGIQKTSEREHDNGYFVQSINQENNKGGLSVSCSGNGKICVAKNLCINGYVSGSVRGLTQIKSDDQLCDIDSEVCCNLKNSGLSSAADQVTAGTQESASHFTNQVNRYETVGGFQSQYQNFDSSNQNNGGIFGQFSNQQHGIDDQTLDDNSNGYLPPIGSEPSSNIPAFSNPPKAEVQSDNIPSQSAPAPTHVQLGCAAALICVEEQYCGMDGMISPTSLTLSSEQLIRRVPLSDCKNPDNGIIGKCCRDPNYVDPWPTGNLPANYTGGFDEQGFPTFLNIQRTRPTKKPTGSPVKGGLSHIKNNPQIPVTPAPMQRAGFSPPTFPPQFANIPNQIGQGFANLFNGNPFRPSTIAPPTSGIKEESTTVNIPVSTTKPFSNFPNLPNFSNPFNKNKFDESSSNTNPIVISPQVFGVQCGIKNSVQRSSSGLNDVDVGFGEIPWEAMILSNREKKLLCSGAIIAPNAVITAAGCINGFSAEEISIKAGEWKLGYELKHEEPLAFEIVQVKSIIKHPGYQPNHPAHDMAILMLEHPVTFDQHIGTICIGEHPLVSQGAKCISTGWGKHVLQSHLAGAIMHSINIDIINKQECQQRLLNAETQIELDDSLICAKAQKQNNNMCQVDLGGPLACDRGDGIYELMGVYNQDTGCLPTNQVATFSIIDNSWIQYVMTNPPKIELELNAPVETSPIHVPQIQSRKDEPCDCQKSVLSPENNQYLPPV</sequence>
<dbReference type="InterPro" id="IPR001254">
    <property type="entry name" value="Trypsin_dom"/>
</dbReference>
<dbReference type="SMART" id="SM00020">
    <property type="entry name" value="Tryp_SPc"/>
    <property type="match status" value="1"/>
</dbReference>
<dbReference type="CDD" id="cd00190">
    <property type="entry name" value="Tryp_SPc"/>
    <property type="match status" value="1"/>
</dbReference>
<organism evidence="5 6">
    <name type="scientific">Microctonus aethiopoides</name>
    <dbReference type="NCBI Taxonomy" id="144406"/>
    <lineage>
        <taxon>Eukaryota</taxon>
        <taxon>Metazoa</taxon>
        <taxon>Ecdysozoa</taxon>
        <taxon>Arthropoda</taxon>
        <taxon>Hexapoda</taxon>
        <taxon>Insecta</taxon>
        <taxon>Pterygota</taxon>
        <taxon>Neoptera</taxon>
        <taxon>Endopterygota</taxon>
        <taxon>Hymenoptera</taxon>
        <taxon>Apocrita</taxon>
        <taxon>Ichneumonoidea</taxon>
        <taxon>Braconidae</taxon>
        <taxon>Euphorinae</taxon>
        <taxon>Microctonus</taxon>
    </lineage>
</organism>
<evidence type="ECO:0000313" key="5">
    <source>
        <dbReference type="EMBL" id="KAK0177281.1"/>
    </source>
</evidence>
<dbReference type="InterPro" id="IPR043504">
    <property type="entry name" value="Peptidase_S1_PA_chymotrypsin"/>
</dbReference>
<feature type="compositionally biased region" description="Polar residues" evidence="3">
    <location>
        <begin position="372"/>
        <end position="382"/>
    </location>
</feature>
<dbReference type="InterPro" id="IPR001314">
    <property type="entry name" value="Peptidase_S1A"/>
</dbReference>
<dbReference type="InterPro" id="IPR009003">
    <property type="entry name" value="Peptidase_S1_PA"/>
</dbReference>
<name>A0AA39KXJ0_9HYME</name>
<dbReference type="Pfam" id="PF18399">
    <property type="entry name" value="CLIP_SPH_Scar"/>
    <property type="match status" value="1"/>
</dbReference>
<feature type="domain" description="Peptidase S1" evidence="4">
    <location>
        <begin position="668"/>
        <end position="912"/>
    </location>
</feature>
<feature type="region of interest" description="Disordered" evidence="3">
    <location>
        <begin position="141"/>
        <end position="186"/>
    </location>
</feature>
<dbReference type="PRINTS" id="PR00722">
    <property type="entry name" value="CHYMOTRYPSIN"/>
</dbReference>
<comment type="caution">
    <text evidence="5">The sequence shown here is derived from an EMBL/GenBank/DDBJ whole genome shotgun (WGS) entry which is preliminary data.</text>
</comment>
<reference evidence="5" key="1">
    <citation type="journal article" date="2023" name="bioRxiv">
        <title>Scaffold-level genome assemblies of two parasitoid biocontrol wasps reveal the parthenogenesis mechanism and an associated novel virus.</title>
        <authorList>
            <person name="Inwood S."/>
            <person name="Skelly J."/>
            <person name="Guhlin J."/>
            <person name="Harrop T."/>
            <person name="Goldson S."/>
            <person name="Dearden P."/>
        </authorList>
    </citation>
    <scope>NUCLEOTIDE SEQUENCE</scope>
    <source>
        <strain evidence="5">Irish</strain>
        <tissue evidence="5">Whole body</tissue>
    </source>
</reference>
<dbReference type="AlphaFoldDB" id="A0AA39KXJ0"/>
<dbReference type="PANTHER" id="PTHR24256">
    <property type="entry name" value="TRYPTASE-RELATED"/>
    <property type="match status" value="1"/>
</dbReference>
<evidence type="ECO:0000256" key="3">
    <source>
        <dbReference type="SAM" id="MobiDB-lite"/>
    </source>
</evidence>
<dbReference type="EMBL" id="JAQQBS010000001">
    <property type="protein sequence ID" value="KAK0177281.1"/>
    <property type="molecule type" value="Genomic_DNA"/>
</dbReference>
<evidence type="ECO:0000313" key="6">
    <source>
        <dbReference type="Proteomes" id="UP001168990"/>
    </source>
</evidence>
<dbReference type="InterPro" id="IPR051487">
    <property type="entry name" value="Ser/Thr_Proteases_Immune/Dev"/>
</dbReference>
<dbReference type="PROSITE" id="PS50240">
    <property type="entry name" value="TRYPSIN_DOM"/>
    <property type="match status" value="1"/>
</dbReference>
<feature type="compositionally biased region" description="Polar residues" evidence="3">
    <location>
        <begin position="177"/>
        <end position="186"/>
    </location>
</feature>
<comment type="similarity">
    <text evidence="2">Belongs to the peptidase S1 family. CLIP subfamily.</text>
</comment>
<keyword evidence="1" id="KW-1015">Disulfide bond</keyword>
<dbReference type="Gene3D" id="2.40.10.10">
    <property type="entry name" value="Trypsin-like serine proteases"/>
    <property type="match status" value="2"/>
</dbReference>
<dbReference type="SUPFAM" id="SSF50494">
    <property type="entry name" value="Trypsin-like serine proteases"/>
    <property type="match status" value="1"/>
</dbReference>
<dbReference type="Proteomes" id="UP001168990">
    <property type="component" value="Unassembled WGS sequence"/>
</dbReference>
<keyword evidence="6" id="KW-1185">Reference proteome</keyword>
<evidence type="ECO:0000259" key="4">
    <source>
        <dbReference type="PROSITE" id="PS50240"/>
    </source>
</evidence>
<dbReference type="GO" id="GO:0006508">
    <property type="term" value="P:proteolysis"/>
    <property type="evidence" value="ECO:0007669"/>
    <property type="project" value="InterPro"/>
</dbReference>
<dbReference type="GO" id="GO:0004252">
    <property type="term" value="F:serine-type endopeptidase activity"/>
    <property type="evidence" value="ECO:0007669"/>
    <property type="project" value="InterPro"/>
</dbReference>
<reference evidence="5" key="2">
    <citation type="submission" date="2023-03" db="EMBL/GenBank/DDBJ databases">
        <authorList>
            <person name="Inwood S.N."/>
            <person name="Skelly J.G."/>
            <person name="Guhlin J."/>
            <person name="Harrop T.W.R."/>
            <person name="Goldson S.G."/>
            <person name="Dearden P.K."/>
        </authorList>
    </citation>
    <scope>NUCLEOTIDE SEQUENCE</scope>
    <source>
        <strain evidence="5">Irish</strain>
        <tissue evidence="5">Whole body</tissue>
    </source>
</reference>